<dbReference type="Pfam" id="PF07083">
    <property type="entry name" value="DUF1351"/>
    <property type="match status" value="1"/>
</dbReference>
<keyword evidence="1" id="KW-0175">Coiled coil</keyword>
<evidence type="ECO:0000256" key="1">
    <source>
        <dbReference type="SAM" id="Coils"/>
    </source>
</evidence>
<accession>A0A8S5TR67</accession>
<reference evidence="2" key="1">
    <citation type="journal article" date="2021" name="Proc. Natl. Acad. Sci. U.S.A.">
        <title>A Catalog of Tens of Thousands of Viruses from Human Metagenomes Reveals Hidden Associations with Chronic Diseases.</title>
        <authorList>
            <person name="Tisza M.J."/>
            <person name="Buck C.B."/>
        </authorList>
    </citation>
    <scope>NUCLEOTIDE SEQUENCE</scope>
    <source>
        <strain evidence="2">Ctss15</strain>
    </source>
</reference>
<dbReference type="EMBL" id="BK015908">
    <property type="protein sequence ID" value="DAF84700.1"/>
    <property type="molecule type" value="Genomic_DNA"/>
</dbReference>
<feature type="coiled-coil region" evidence="1">
    <location>
        <begin position="42"/>
        <end position="69"/>
    </location>
</feature>
<name>A0A8S5TR67_9CAUD</name>
<proteinExistence type="predicted"/>
<organism evidence="2">
    <name type="scientific">Siphoviridae sp. ctss15</name>
    <dbReference type="NCBI Taxonomy" id="2825699"/>
    <lineage>
        <taxon>Viruses</taxon>
        <taxon>Duplodnaviria</taxon>
        <taxon>Heunggongvirae</taxon>
        <taxon>Uroviricota</taxon>
        <taxon>Caudoviricetes</taxon>
    </lineage>
</organism>
<protein>
    <recommendedName>
        <fullName evidence="3">DUF1351 domain-containing protein</fullName>
    </recommendedName>
</protein>
<evidence type="ECO:0008006" key="3">
    <source>
        <dbReference type="Google" id="ProtNLM"/>
    </source>
</evidence>
<sequence>MDNTLMKVTQLPVIEEHLRSRKEQTEQRVAEAMSLVCTDETLTSVKNIRAEMNREFADAETQRKAIKAAIMEKYDSFESVYRECIADPYKRADADLKAKIDATESEIKSRCEEMLLGYFRELCAVNEIDFLSFGQTGVKVDMASARAKTPKKLMEQIKLKVDGVAQDMKTIGTMGENAPEIMVEYKNNLDLSLAISVVNERHRRAEEEREAVKRHTVSPAARAAGDTVAAAPQVVPKRVEQAAVERLTVSFRVTDTRERLRLLKQFLVSNGYQYE</sequence>
<dbReference type="InterPro" id="IPR009785">
    <property type="entry name" value="Prophage_Lj928_Orf309"/>
</dbReference>
<evidence type="ECO:0000313" key="2">
    <source>
        <dbReference type="EMBL" id="DAF84700.1"/>
    </source>
</evidence>